<protein>
    <submittedName>
        <fullName evidence="1">Uncharacterized protein</fullName>
    </submittedName>
</protein>
<sequence>MGAPNLKSFQIIVWSSTPHADVVLIIFQMSCPRLNNCITFSKELLDKCEEEVPMKEMVLKLMTNTM</sequence>
<proteinExistence type="predicted"/>
<gene>
    <name evidence="1" type="ORF">I3842_01G085000</name>
</gene>
<accession>A0A922G1A8</accession>
<comment type="caution">
    <text evidence="1">The sequence shown here is derived from an EMBL/GenBank/DDBJ whole genome shotgun (WGS) entry which is preliminary data.</text>
</comment>
<evidence type="ECO:0000313" key="2">
    <source>
        <dbReference type="Proteomes" id="UP000811246"/>
    </source>
</evidence>
<dbReference type="EMBL" id="CM031825">
    <property type="protein sequence ID" value="KAG6730533.1"/>
    <property type="molecule type" value="Genomic_DNA"/>
</dbReference>
<organism evidence="1 2">
    <name type="scientific">Carya illinoinensis</name>
    <name type="common">Pecan</name>
    <dbReference type="NCBI Taxonomy" id="32201"/>
    <lineage>
        <taxon>Eukaryota</taxon>
        <taxon>Viridiplantae</taxon>
        <taxon>Streptophyta</taxon>
        <taxon>Embryophyta</taxon>
        <taxon>Tracheophyta</taxon>
        <taxon>Spermatophyta</taxon>
        <taxon>Magnoliopsida</taxon>
        <taxon>eudicotyledons</taxon>
        <taxon>Gunneridae</taxon>
        <taxon>Pentapetalae</taxon>
        <taxon>rosids</taxon>
        <taxon>fabids</taxon>
        <taxon>Fagales</taxon>
        <taxon>Juglandaceae</taxon>
        <taxon>Carya</taxon>
    </lineage>
</organism>
<dbReference type="AlphaFoldDB" id="A0A922G1A8"/>
<dbReference type="Proteomes" id="UP000811246">
    <property type="component" value="Chromosome 1"/>
</dbReference>
<evidence type="ECO:0000313" key="1">
    <source>
        <dbReference type="EMBL" id="KAG6730533.1"/>
    </source>
</evidence>
<name>A0A922G1A8_CARIL</name>
<reference evidence="1" key="1">
    <citation type="submission" date="2021-01" db="EMBL/GenBank/DDBJ databases">
        <authorList>
            <person name="Lovell J.T."/>
            <person name="Bentley N."/>
            <person name="Bhattarai G."/>
            <person name="Jenkins J.W."/>
            <person name="Sreedasyam A."/>
            <person name="Alarcon Y."/>
            <person name="Bock C."/>
            <person name="Boston L."/>
            <person name="Carlson J."/>
            <person name="Cervantes K."/>
            <person name="Clermont K."/>
            <person name="Krom N."/>
            <person name="Kubenka K."/>
            <person name="Mamidi S."/>
            <person name="Mattison C."/>
            <person name="Monteros M."/>
            <person name="Pisani C."/>
            <person name="Plott C."/>
            <person name="Rajasekar S."/>
            <person name="Rhein H.S."/>
            <person name="Rohla C."/>
            <person name="Song M."/>
            <person name="Hilaire R.S."/>
            <person name="Shu S."/>
            <person name="Wells L."/>
            <person name="Wang X."/>
            <person name="Webber J."/>
            <person name="Heerema R.J."/>
            <person name="Klein P."/>
            <person name="Conner P."/>
            <person name="Grauke L."/>
            <person name="Grimwood J."/>
            <person name="Schmutz J."/>
            <person name="Randall J.J."/>
        </authorList>
    </citation>
    <scope>NUCLEOTIDE SEQUENCE</scope>
    <source>
        <tissue evidence="1">Leaf</tissue>
    </source>
</reference>